<name>W4KAK0_HETIT</name>
<reference evidence="1 2" key="1">
    <citation type="journal article" date="2012" name="New Phytol.">
        <title>Insight into trade-off between wood decay and parasitism from the genome of a fungal forest pathogen.</title>
        <authorList>
            <person name="Olson A."/>
            <person name="Aerts A."/>
            <person name="Asiegbu F."/>
            <person name="Belbahri L."/>
            <person name="Bouzid O."/>
            <person name="Broberg A."/>
            <person name="Canback B."/>
            <person name="Coutinho P.M."/>
            <person name="Cullen D."/>
            <person name="Dalman K."/>
            <person name="Deflorio G."/>
            <person name="van Diepen L.T."/>
            <person name="Dunand C."/>
            <person name="Duplessis S."/>
            <person name="Durling M."/>
            <person name="Gonthier P."/>
            <person name="Grimwood J."/>
            <person name="Fossdal C.G."/>
            <person name="Hansson D."/>
            <person name="Henrissat B."/>
            <person name="Hietala A."/>
            <person name="Himmelstrand K."/>
            <person name="Hoffmeister D."/>
            <person name="Hogberg N."/>
            <person name="James T.Y."/>
            <person name="Karlsson M."/>
            <person name="Kohler A."/>
            <person name="Kues U."/>
            <person name="Lee Y.H."/>
            <person name="Lin Y.C."/>
            <person name="Lind M."/>
            <person name="Lindquist E."/>
            <person name="Lombard V."/>
            <person name="Lucas S."/>
            <person name="Lunden K."/>
            <person name="Morin E."/>
            <person name="Murat C."/>
            <person name="Park J."/>
            <person name="Raffaello T."/>
            <person name="Rouze P."/>
            <person name="Salamov A."/>
            <person name="Schmutz J."/>
            <person name="Solheim H."/>
            <person name="Stahlberg J."/>
            <person name="Velez H."/>
            <person name="de Vries R.P."/>
            <person name="Wiebenga A."/>
            <person name="Woodward S."/>
            <person name="Yakovlev I."/>
            <person name="Garbelotto M."/>
            <person name="Martin F."/>
            <person name="Grigoriev I.V."/>
            <person name="Stenlid J."/>
        </authorList>
    </citation>
    <scope>NUCLEOTIDE SEQUENCE [LARGE SCALE GENOMIC DNA]</scope>
    <source>
        <strain evidence="1 2">TC 32-1</strain>
    </source>
</reference>
<evidence type="ECO:0000313" key="1">
    <source>
        <dbReference type="EMBL" id="ETW82385.1"/>
    </source>
</evidence>
<organism evidence="1 2">
    <name type="scientific">Heterobasidion irregulare (strain TC 32-1)</name>
    <dbReference type="NCBI Taxonomy" id="747525"/>
    <lineage>
        <taxon>Eukaryota</taxon>
        <taxon>Fungi</taxon>
        <taxon>Dikarya</taxon>
        <taxon>Basidiomycota</taxon>
        <taxon>Agaricomycotina</taxon>
        <taxon>Agaricomycetes</taxon>
        <taxon>Russulales</taxon>
        <taxon>Bondarzewiaceae</taxon>
        <taxon>Heterobasidion</taxon>
        <taxon>Heterobasidion annosum species complex</taxon>
    </lineage>
</organism>
<dbReference type="HOGENOM" id="CLU_3087500_0_0_1"/>
<dbReference type="GeneID" id="20667968"/>
<dbReference type="RefSeq" id="XP_009544750.1">
    <property type="nucleotide sequence ID" value="XM_009546455.1"/>
</dbReference>
<dbReference type="AlphaFoldDB" id="W4KAK0"/>
<evidence type="ECO:0000313" key="2">
    <source>
        <dbReference type="Proteomes" id="UP000030671"/>
    </source>
</evidence>
<gene>
    <name evidence="1" type="ORF">HETIRDRAFT_165213</name>
</gene>
<proteinExistence type="predicted"/>
<protein>
    <submittedName>
        <fullName evidence="1">Uncharacterized protein</fullName>
    </submittedName>
</protein>
<sequence>MTSLFRPQNSHPVVCHFEWKETDCLCTQVSVSCRSRRRSTFPRLINQAPRQL</sequence>
<keyword evidence="2" id="KW-1185">Reference proteome</keyword>
<dbReference type="KEGG" id="hir:HETIRDRAFT_165213"/>
<dbReference type="InParanoid" id="W4KAK0"/>
<dbReference type="Proteomes" id="UP000030671">
    <property type="component" value="Unassembled WGS sequence"/>
</dbReference>
<accession>W4KAK0</accession>
<dbReference type="EMBL" id="KI925457">
    <property type="protein sequence ID" value="ETW82385.1"/>
    <property type="molecule type" value="Genomic_DNA"/>
</dbReference>